<dbReference type="PANTHER" id="PTHR46112">
    <property type="entry name" value="AMINOPEPTIDASE"/>
    <property type="match status" value="1"/>
</dbReference>
<dbReference type="PANTHER" id="PTHR46112:SF2">
    <property type="entry name" value="XAA-PRO AMINOPEPTIDASE P-RELATED"/>
    <property type="match status" value="1"/>
</dbReference>
<reference evidence="1 2" key="1">
    <citation type="submission" date="2020-12" db="EMBL/GenBank/DDBJ databases">
        <title>Complete genome sequence of Mycobacterium heckeshornense JCM 15655T, closely related to a pathogenic non-tuberculous mycobacterial species Mycobacterium xenopi.</title>
        <authorList>
            <person name="Yoshida M."/>
            <person name="Fukano H."/>
            <person name="Asakura T."/>
            <person name="Suzuki M."/>
            <person name="Hoshino Y."/>
        </authorList>
    </citation>
    <scope>NUCLEOTIDE SEQUENCE [LARGE SCALE GENOMIC DNA]</scope>
    <source>
        <strain evidence="1 2">JCM 15655</strain>
    </source>
</reference>
<dbReference type="SUPFAM" id="SSF55920">
    <property type="entry name" value="Creatinase/aminopeptidase"/>
    <property type="match status" value="1"/>
</dbReference>
<keyword evidence="2" id="KW-1185">Reference proteome</keyword>
<dbReference type="InterPro" id="IPR050659">
    <property type="entry name" value="Peptidase_M24B"/>
</dbReference>
<dbReference type="Pfam" id="PF00557">
    <property type="entry name" value="Peptidase_M24"/>
    <property type="match status" value="1"/>
</dbReference>
<evidence type="ECO:0000313" key="2">
    <source>
        <dbReference type="Proteomes" id="UP000595446"/>
    </source>
</evidence>
<dbReference type="InterPro" id="IPR036005">
    <property type="entry name" value="Creatinase/aminopeptidase-like"/>
</dbReference>
<evidence type="ECO:0000313" key="1">
    <source>
        <dbReference type="EMBL" id="BCO35462.1"/>
    </source>
</evidence>
<dbReference type="Pfam" id="PF01321">
    <property type="entry name" value="Creatinase_N"/>
    <property type="match status" value="1"/>
</dbReference>
<sequence length="388" mass="41079">MSPVPRDRGVLIGAMGLEDDARVDFARLRAQRRAKVFAGMETHHVDALMLGAVGNVRYVSGARTLGRFGVLPFAPLAVVVAETARVHVLSTWDEGVPPEIGRDQLYGMSWNPVKLMEALAAIPGLRQARRVGTDGLTPTIAGLLSQLVTTAELVDAGPVMAAARRIKTPDEITCLEVASAIAEAALTALDEALAPGITERELLGVYYEHVSRLGVPYPPSESVCFATPTRGPVRYRHLVSDRPVGQGELVVLAPGALYAGYEAGLARTRPVGESVPPDAGKLASRCARGMDALLAACRAGNTGADLYRAWQDAGNREAPLPLAHGLGLGAEPPLIGLGRGSRATLEEGMILCVQSWVAEEGVGGCLERATVLVEDRGSSTLTRYERLK</sequence>
<dbReference type="CDD" id="cd01066">
    <property type="entry name" value="APP_MetAP"/>
    <property type="match status" value="1"/>
</dbReference>
<dbReference type="SUPFAM" id="SSF53092">
    <property type="entry name" value="Creatinase/prolidase N-terminal domain"/>
    <property type="match status" value="1"/>
</dbReference>
<gene>
    <name evidence="1" type="ORF">MHEC_18950</name>
</gene>
<dbReference type="InterPro" id="IPR000994">
    <property type="entry name" value="Pept_M24"/>
</dbReference>
<dbReference type="InterPro" id="IPR000587">
    <property type="entry name" value="Creatinase_N"/>
</dbReference>
<dbReference type="Proteomes" id="UP000595446">
    <property type="component" value="Chromosome"/>
</dbReference>
<dbReference type="OrthoDB" id="4750324at2"/>
<organism evidence="1 2">
    <name type="scientific">Mycobacterium heckeshornense</name>
    <dbReference type="NCBI Taxonomy" id="110505"/>
    <lineage>
        <taxon>Bacteria</taxon>
        <taxon>Bacillati</taxon>
        <taxon>Actinomycetota</taxon>
        <taxon>Actinomycetes</taxon>
        <taxon>Mycobacteriales</taxon>
        <taxon>Mycobacteriaceae</taxon>
        <taxon>Mycobacterium</taxon>
    </lineage>
</organism>
<dbReference type="AlphaFoldDB" id="A0A2G8AWV0"/>
<dbReference type="Gene3D" id="3.90.230.10">
    <property type="entry name" value="Creatinase/methionine aminopeptidase superfamily"/>
    <property type="match status" value="1"/>
</dbReference>
<protein>
    <submittedName>
        <fullName evidence="1">Peptidase M24</fullName>
    </submittedName>
</protein>
<proteinExistence type="predicted"/>
<dbReference type="EMBL" id="AP024237">
    <property type="protein sequence ID" value="BCO35462.1"/>
    <property type="molecule type" value="Genomic_DNA"/>
</dbReference>
<accession>A0A2G8AWV0</accession>
<dbReference type="RefSeq" id="WP_048890606.1">
    <property type="nucleotide sequence ID" value="NZ_AP024237.1"/>
</dbReference>
<dbReference type="Gene3D" id="3.40.350.10">
    <property type="entry name" value="Creatinase/prolidase N-terminal domain"/>
    <property type="match status" value="1"/>
</dbReference>
<dbReference type="InterPro" id="IPR029149">
    <property type="entry name" value="Creatin/AminoP/Spt16_N"/>
</dbReference>
<name>A0A2G8AWV0_9MYCO</name>